<name>A0ABP5AEK4_9ACTN</name>
<protein>
    <recommendedName>
        <fullName evidence="4">DUF3352 domain-containing protein</fullName>
    </recommendedName>
</protein>
<accession>A0ABP5AEK4</accession>
<evidence type="ECO:0000313" key="3">
    <source>
        <dbReference type="Proteomes" id="UP001501612"/>
    </source>
</evidence>
<dbReference type="InterPro" id="IPR021787">
    <property type="entry name" value="DUF3352"/>
</dbReference>
<sequence length="295" mass="29586">MLAVVGGGVWAATSFLQTGAQPAEALPADTLAYVAVDLDPSGGQKLEALRTLRKFPALDDAGLGTDTDTDLTRALFDLVQESGAGCAGLDYDADLADWLGERAAVGLLPGGDEPDVVGVVQVADESAASDGLAALAACATTSDADDPGDGGGFGYVVDGEWAVLAEDEETAQDVVDSSAEGALAADDSFERWTDAAGDPGVLAAYAAPGLADELTPEGVTGGAGGLLGGLEDFEGAALTVRFATRASRSRPPATRAGVRTACWPPRTSPRCSTGCPPTRPPCSRSGSPTGGPSRC</sequence>
<comment type="caution">
    <text evidence="2">The sequence shown here is derived from an EMBL/GenBank/DDBJ whole genome shotgun (WGS) entry which is preliminary data.</text>
</comment>
<dbReference type="Proteomes" id="UP001501612">
    <property type="component" value="Unassembled WGS sequence"/>
</dbReference>
<feature type="compositionally biased region" description="Low complexity" evidence="1">
    <location>
        <begin position="269"/>
        <end position="295"/>
    </location>
</feature>
<feature type="region of interest" description="Disordered" evidence="1">
    <location>
        <begin position="246"/>
        <end position="295"/>
    </location>
</feature>
<keyword evidence="3" id="KW-1185">Reference proteome</keyword>
<evidence type="ECO:0000256" key="1">
    <source>
        <dbReference type="SAM" id="MobiDB-lite"/>
    </source>
</evidence>
<dbReference type="EMBL" id="BAAAMY010000002">
    <property type="protein sequence ID" value="GAA1911809.1"/>
    <property type="molecule type" value="Genomic_DNA"/>
</dbReference>
<proteinExistence type="predicted"/>
<gene>
    <name evidence="2" type="ORF">GCM10009737_11630</name>
</gene>
<reference evidence="3" key="1">
    <citation type="journal article" date="2019" name="Int. J. Syst. Evol. Microbiol.">
        <title>The Global Catalogue of Microorganisms (GCM) 10K type strain sequencing project: providing services to taxonomists for standard genome sequencing and annotation.</title>
        <authorList>
            <consortium name="The Broad Institute Genomics Platform"/>
            <consortium name="The Broad Institute Genome Sequencing Center for Infectious Disease"/>
            <person name="Wu L."/>
            <person name="Ma J."/>
        </authorList>
    </citation>
    <scope>NUCLEOTIDE SEQUENCE [LARGE SCALE GENOMIC DNA]</scope>
    <source>
        <strain evidence="3">JCM 14046</strain>
    </source>
</reference>
<feature type="compositionally biased region" description="Low complexity" evidence="1">
    <location>
        <begin position="246"/>
        <end position="256"/>
    </location>
</feature>
<evidence type="ECO:0000313" key="2">
    <source>
        <dbReference type="EMBL" id="GAA1911809.1"/>
    </source>
</evidence>
<evidence type="ECO:0008006" key="4">
    <source>
        <dbReference type="Google" id="ProtNLM"/>
    </source>
</evidence>
<organism evidence="2 3">
    <name type="scientific">Nocardioides lentus</name>
    <dbReference type="NCBI Taxonomy" id="338077"/>
    <lineage>
        <taxon>Bacteria</taxon>
        <taxon>Bacillati</taxon>
        <taxon>Actinomycetota</taxon>
        <taxon>Actinomycetes</taxon>
        <taxon>Propionibacteriales</taxon>
        <taxon>Nocardioidaceae</taxon>
        <taxon>Nocardioides</taxon>
    </lineage>
</organism>
<dbReference type="Pfam" id="PF11832">
    <property type="entry name" value="DUF3352"/>
    <property type="match status" value="1"/>
</dbReference>